<evidence type="ECO:0000256" key="1">
    <source>
        <dbReference type="SAM" id="SignalP"/>
    </source>
</evidence>
<reference evidence="3" key="1">
    <citation type="submission" date="2022-04" db="EMBL/GenBank/DDBJ databases">
        <title>A functionally conserved STORR gene fusion in Papaver species that diverged 16.8 million years ago.</title>
        <authorList>
            <person name="Catania T."/>
        </authorList>
    </citation>
    <scope>NUCLEOTIDE SEQUENCE</scope>
    <source>
        <strain evidence="3">S-188037</strain>
    </source>
</reference>
<feature type="signal peptide" evidence="1">
    <location>
        <begin position="1"/>
        <end position="26"/>
    </location>
</feature>
<dbReference type="Gene3D" id="3.90.1320.10">
    <property type="entry name" value="Outer-capsid protein sigma 3, large lobe"/>
    <property type="match status" value="1"/>
</dbReference>
<dbReference type="InterPro" id="IPR025521">
    <property type="entry name" value="Neprosin_propep"/>
</dbReference>
<dbReference type="Proteomes" id="UP001202328">
    <property type="component" value="Unassembled WGS sequence"/>
</dbReference>
<dbReference type="PANTHER" id="PTHR31589:SF221">
    <property type="entry name" value="LIGASE, PUTATIVE (DUF239)-RELATED"/>
    <property type="match status" value="1"/>
</dbReference>
<keyword evidence="4" id="KW-1185">Reference proteome</keyword>
<dbReference type="Pfam" id="PF14365">
    <property type="entry name" value="Neprosin_AP"/>
    <property type="match status" value="1"/>
</dbReference>
<dbReference type="PANTHER" id="PTHR31589">
    <property type="entry name" value="PROTEIN, PUTATIVE (DUF239)-RELATED-RELATED"/>
    <property type="match status" value="1"/>
</dbReference>
<gene>
    <name evidence="3" type="ORF">MKW98_021634</name>
</gene>
<protein>
    <recommendedName>
        <fullName evidence="2">Neprosin PEP catalytic domain-containing protein</fullName>
    </recommendedName>
</protein>
<dbReference type="InterPro" id="IPR053168">
    <property type="entry name" value="Glutamic_endopeptidase"/>
</dbReference>
<keyword evidence="1" id="KW-0732">Signal</keyword>
<evidence type="ECO:0000313" key="3">
    <source>
        <dbReference type="EMBL" id="KAI3949028.1"/>
    </source>
</evidence>
<proteinExistence type="predicted"/>
<dbReference type="AlphaFoldDB" id="A0AAD4XU11"/>
<comment type="caution">
    <text evidence="3">The sequence shown here is derived from an EMBL/GenBank/DDBJ whole genome shotgun (WGS) entry which is preliminary data.</text>
</comment>
<name>A0AAD4XU11_9MAGN</name>
<organism evidence="3 4">
    <name type="scientific">Papaver atlanticum</name>
    <dbReference type="NCBI Taxonomy" id="357466"/>
    <lineage>
        <taxon>Eukaryota</taxon>
        <taxon>Viridiplantae</taxon>
        <taxon>Streptophyta</taxon>
        <taxon>Embryophyta</taxon>
        <taxon>Tracheophyta</taxon>
        <taxon>Spermatophyta</taxon>
        <taxon>Magnoliopsida</taxon>
        <taxon>Ranunculales</taxon>
        <taxon>Papaveraceae</taxon>
        <taxon>Papaveroideae</taxon>
        <taxon>Papaver</taxon>
    </lineage>
</organism>
<evidence type="ECO:0000259" key="2">
    <source>
        <dbReference type="PROSITE" id="PS52045"/>
    </source>
</evidence>
<sequence>MMLKFTKLTSWIFILTISVKEGLVEGKTTTKAVNKAIIKTIKVEKEEIIDCYDIYKQPSLNHSLLSNHTIQIRPSFFPEGTKSDNLGTLRLTQTWHKYGSCPEGTIPIRRKGKNYNPTLLRKHHYPRLSHYNTLVTSQSKDIIDDYMVHEYAMIGVQGNFFGGQAKINLWKPFTETNEMSLSQIWVAAGEYKDVNTIEVGWHVYHGMYGDDQTRFFIYWTTDNYLSSGCYNLLCHGFVHTTSDISLGCNFTEVSTFNGDQKDATFSIRKDQSSGHWWVQLQGIPIGYYPGDLFTELSKTATSVQWGGEIVDGKSKGRHTSTQMGSGHLPSEGGLKTSSYFNWVQVFDENNRIKDPENVGKEVTNPNCYGLKIDNDHYATNGYGFYYGGPGYNFKCQ</sequence>
<evidence type="ECO:0000313" key="4">
    <source>
        <dbReference type="Proteomes" id="UP001202328"/>
    </source>
</evidence>
<feature type="chain" id="PRO_5041966561" description="Neprosin PEP catalytic domain-containing protein" evidence="1">
    <location>
        <begin position="27"/>
        <end position="396"/>
    </location>
</feature>
<accession>A0AAD4XU11</accession>
<dbReference type="InterPro" id="IPR004314">
    <property type="entry name" value="Neprosin"/>
</dbReference>
<dbReference type="PROSITE" id="PS52045">
    <property type="entry name" value="NEPROSIN_PEP_CD"/>
    <property type="match status" value="1"/>
</dbReference>
<dbReference type="EMBL" id="JAJJMB010003208">
    <property type="protein sequence ID" value="KAI3949028.1"/>
    <property type="molecule type" value="Genomic_DNA"/>
</dbReference>
<feature type="domain" description="Neprosin PEP catalytic" evidence="2">
    <location>
        <begin position="139"/>
        <end position="396"/>
    </location>
</feature>
<dbReference type="Pfam" id="PF03080">
    <property type="entry name" value="Neprosin"/>
    <property type="match status" value="1"/>
</dbReference>